<keyword evidence="1" id="KW-0812">Transmembrane</keyword>
<gene>
    <name evidence="2" type="ORF">A2008_01625</name>
</gene>
<comment type="caution">
    <text evidence="2">The sequence shown here is derived from an EMBL/GenBank/DDBJ whole genome shotgun (WGS) entry which is preliminary data.</text>
</comment>
<dbReference type="EMBL" id="MGFH01000108">
    <property type="protein sequence ID" value="OGM05603.1"/>
    <property type="molecule type" value="Genomic_DNA"/>
</dbReference>
<reference evidence="2 3" key="1">
    <citation type="journal article" date="2016" name="Nat. Commun.">
        <title>Thousands of microbial genomes shed light on interconnected biogeochemical processes in an aquifer system.</title>
        <authorList>
            <person name="Anantharaman K."/>
            <person name="Brown C.T."/>
            <person name="Hug L.A."/>
            <person name="Sharon I."/>
            <person name="Castelle C.J."/>
            <person name="Probst A.J."/>
            <person name="Thomas B.C."/>
            <person name="Singh A."/>
            <person name="Wilkins M.J."/>
            <person name="Karaoz U."/>
            <person name="Brodie E.L."/>
            <person name="Williams K.H."/>
            <person name="Hubbard S.S."/>
            <person name="Banfield J.F."/>
        </authorList>
    </citation>
    <scope>NUCLEOTIDE SEQUENCE [LARGE SCALE GENOMIC DNA]</scope>
</reference>
<sequence>MLKSKFTLVGIIIIIFSVFMQYRGGIGDWAVFLESGGRSGGSVEADTVPPIASGYIKSTATSAAQPSTLKPFENEEFEKLSNAVGAVENSLFNMPAVLNIVDYHDDCINIFATKITSSKEHGMRENEADRQGEFKVILNSTDIEYAGYYSTSKGLTAIIKVRKTGAGVLNVGDTLSNSNLKLKALNERCAVFENMLSRADEKVNIIQR</sequence>
<protein>
    <submittedName>
        <fullName evidence="2">Uncharacterized protein</fullName>
    </submittedName>
</protein>
<dbReference type="Proteomes" id="UP000178735">
    <property type="component" value="Unassembled WGS sequence"/>
</dbReference>
<name>A0A1F7WS17_9BACT</name>
<keyword evidence="1" id="KW-1133">Transmembrane helix</keyword>
<evidence type="ECO:0000313" key="3">
    <source>
        <dbReference type="Proteomes" id="UP000178735"/>
    </source>
</evidence>
<organism evidence="2 3">
    <name type="scientific">Candidatus Wallbacteria bacterium GWC2_49_35</name>
    <dbReference type="NCBI Taxonomy" id="1817813"/>
    <lineage>
        <taxon>Bacteria</taxon>
        <taxon>Candidatus Walliibacteriota</taxon>
    </lineage>
</organism>
<dbReference type="AlphaFoldDB" id="A0A1F7WS17"/>
<accession>A0A1F7WS17</accession>
<evidence type="ECO:0000313" key="2">
    <source>
        <dbReference type="EMBL" id="OGM05603.1"/>
    </source>
</evidence>
<keyword evidence="1" id="KW-0472">Membrane</keyword>
<feature type="transmembrane region" description="Helical" evidence="1">
    <location>
        <begin position="6"/>
        <end position="22"/>
    </location>
</feature>
<proteinExistence type="predicted"/>
<evidence type="ECO:0000256" key="1">
    <source>
        <dbReference type="SAM" id="Phobius"/>
    </source>
</evidence>